<gene>
    <name evidence="1" type="ORF">T4D_12847</name>
</gene>
<dbReference type="OrthoDB" id="5915816at2759"/>
<dbReference type="EMBL" id="JYDT01000035">
    <property type="protein sequence ID" value="KRY89056.1"/>
    <property type="molecule type" value="Genomic_DNA"/>
</dbReference>
<reference evidence="1 2" key="1">
    <citation type="submission" date="2015-01" db="EMBL/GenBank/DDBJ databases">
        <title>Evolution of Trichinella species and genotypes.</title>
        <authorList>
            <person name="Korhonen P.K."/>
            <person name="Edoardo P."/>
            <person name="Giuseppe L.R."/>
            <person name="Gasser R.B."/>
        </authorList>
    </citation>
    <scope>NUCLEOTIDE SEQUENCE [LARGE SCALE GENOMIC DNA]</scope>
    <source>
        <strain evidence="1">ISS470</strain>
    </source>
</reference>
<name>A0A0V1FSU5_TRIPS</name>
<dbReference type="InterPro" id="IPR000535">
    <property type="entry name" value="MSP_dom"/>
</dbReference>
<keyword evidence="2" id="KW-1185">Reference proteome</keyword>
<protein>
    <submittedName>
        <fullName evidence="1">Uncharacterized protein</fullName>
    </submittedName>
</protein>
<evidence type="ECO:0000313" key="1">
    <source>
        <dbReference type="EMBL" id="KRY89056.1"/>
    </source>
</evidence>
<proteinExistence type="predicted"/>
<organism evidence="1 2">
    <name type="scientific">Trichinella pseudospiralis</name>
    <name type="common">Parasitic roundworm</name>
    <dbReference type="NCBI Taxonomy" id="6337"/>
    <lineage>
        <taxon>Eukaryota</taxon>
        <taxon>Metazoa</taxon>
        <taxon>Ecdysozoa</taxon>
        <taxon>Nematoda</taxon>
        <taxon>Enoplea</taxon>
        <taxon>Dorylaimia</taxon>
        <taxon>Trichinellida</taxon>
        <taxon>Trichinellidae</taxon>
        <taxon>Trichinella</taxon>
    </lineage>
</organism>
<accession>A0A0V1FSU5</accession>
<dbReference type="Gene3D" id="2.60.40.10">
    <property type="entry name" value="Immunoglobulins"/>
    <property type="match status" value="1"/>
</dbReference>
<evidence type="ECO:0000313" key="2">
    <source>
        <dbReference type="Proteomes" id="UP000054995"/>
    </source>
</evidence>
<dbReference type="PROSITE" id="PS50202">
    <property type="entry name" value="MSP"/>
    <property type="match status" value="1"/>
</dbReference>
<dbReference type="Pfam" id="PF00635">
    <property type="entry name" value="Motile_Sperm"/>
    <property type="match status" value="1"/>
</dbReference>
<dbReference type="SUPFAM" id="SSF49354">
    <property type="entry name" value="PapD-like"/>
    <property type="match status" value="1"/>
</dbReference>
<dbReference type="InterPro" id="IPR008962">
    <property type="entry name" value="PapD-like_sf"/>
</dbReference>
<comment type="caution">
    <text evidence="1">The sequence shown here is derived from an EMBL/GenBank/DDBJ whole genome shotgun (WGS) entry which is preliminary data.</text>
</comment>
<sequence length="213" mass="24925">MSSAEDSNKALEQISLPFQEIKVCLSCTQWRHIEFAIRNPTDVIIGFHLKSTRPSFISLYPTYGFIDKNSHVIVKVHFPKVDEYRWIMRTDRLTVLLAVKPECMSIKRPELLWNEKNFMTEIYARKCITINYKRPFENETIKKSRRSSTKGKSETDQQINEQKKQSLQHVKAEVVAKVSKTAESEDDNDESDEEESNEDFTDDEKNEAKQDKQ</sequence>
<dbReference type="InterPro" id="IPR013783">
    <property type="entry name" value="Ig-like_fold"/>
</dbReference>
<dbReference type="Proteomes" id="UP000054995">
    <property type="component" value="Unassembled WGS sequence"/>
</dbReference>